<organism evidence="3 4">
    <name type="scientific">Acinetobacter baumannii (strain 1295743)</name>
    <dbReference type="NCBI Taxonomy" id="1310613"/>
    <lineage>
        <taxon>Bacteria</taxon>
        <taxon>Pseudomonadati</taxon>
        <taxon>Pseudomonadota</taxon>
        <taxon>Gammaproteobacteria</taxon>
        <taxon>Moraxellales</taxon>
        <taxon>Moraxellaceae</taxon>
        <taxon>Acinetobacter</taxon>
        <taxon>Acinetobacter calcoaceticus/baumannii complex</taxon>
    </lineage>
</organism>
<name>A0A009ISQ1_ACIB9</name>
<gene>
    <name evidence="3" type="ORF">J512_0151</name>
</gene>
<dbReference type="PANTHER" id="PTHR19353:SF19">
    <property type="entry name" value="DELTA(5) FATTY ACID DESATURASE C-RELATED"/>
    <property type="match status" value="1"/>
</dbReference>
<dbReference type="AlphaFoldDB" id="A0A009ISQ1"/>
<dbReference type="EMBL" id="JEWH01000001">
    <property type="protein sequence ID" value="EXB07749.1"/>
    <property type="molecule type" value="Genomic_DNA"/>
</dbReference>
<dbReference type="InterPro" id="IPR012171">
    <property type="entry name" value="Fatty_acid_desaturase"/>
</dbReference>
<dbReference type="CDD" id="cd03510">
    <property type="entry name" value="Rhizobitoxine-FADS-like"/>
    <property type="match status" value="1"/>
</dbReference>
<keyword evidence="1" id="KW-1133">Transmembrane helix</keyword>
<comment type="caution">
    <text evidence="3">The sequence shown here is derived from an EMBL/GenBank/DDBJ whole genome shotgun (WGS) entry which is preliminary data.</text>
</comment>
<keyword evidence="1" id="KW-0472">Membrane</keyword>
<evidence type="ECO:0000259" key="2">
    <source>
        <dbReference type="Pfam" id="PF00487"/>
    </source>
</evidence>
<feature type="transmembrane region" description="Helical" evidence="1">
    <location>
        <begin position="58"/>
        <end position="79"/>
    </location>
</feature>
<dbReference type="PATRIC" id="fig|1310613.3.peg.142"/>
<proteinExistence type="predicted"/>
<sequence length="330" mass="37503">MNAQVSVTDLFSREEIQELTEPSDAYGAWAVASTWAVIGGTFASLIMMWDYLPSWGKLLACMLALAVLAGRQLCLAILMHDASHKSLFKNKKINDFVGEWLCARPIWNDLQKYRVHHVRHHAKTSTPDDPDLSLVAGFPVSKKSLTRKFLRDLTGITGLKFSLGRLLMDLDVMKWTVANDQIWLDRSDKNFVDYAKSIAKNSTGAIATNLVLYGVLKACGQQRFYWLWPLAYLTPFPLFLRIRSMAEHAGMQTSNTALTNTRTTRAGWIARSFVAPIHVNYHMEHHLMASVPYFKLPRMHKILRERGHVPTPPSYFEVIHTLSSKQELTN</sequence>
<dbReference type="PANTHER" id="PTHR19353">
    <property type="entry name" value="FATTY ACID DESATURASE 2"/>
    <property type="match status" value="1"/>
</dbReference>
<evidence type="ECO:0000313" key="3">
    <source>
        <dbReference type="EMBL" id="EXB07749.1"/>
    </source>
</evidence>
<reference evidence="3 4" key="1">
    <citation type="submission" date="2014-02" db="EMBL/GenBank/DDBJ databases">
        <title>Comparative genomics and transcriptomics to identify genetic mechanisms underlying the emergence of carbapenem resistant Acinetobacter baumannii (CRAb).</title>
        <authorList>
            <person name="Harris A.D."/>
            <person name="Johnson K.J."/>
            <person name="George J."/>
            <person name="Shefchek K."/>
            <person name="Daugherty S.C."/>
            <person name="Parankush S."/>
            <person name="Sadzewicz L."/>
            <person name="Tallon L."/>
            <person name="Sengamalay N."/>
            <person name="Hazen T.H."/>
            <person name="Rasko D.A."/>
        </authorList>
    </citation>
    <scope>NUCLEOTIDE SEQUENCE [LARGE SCALE GENOMIC DNA]</scope>
    <source>
        <strain evidence="3 4">1295743</strain>
    </source>
</reference>
<dbReference type="GO" id="GO:0016020">
    <property type="term" value="C:membrane"/>
    <property type="evidence" value="ECO:0007669"/>
    <property type="project" value="TreeGrafter"/>
</dbReference>
<dbReference type="GO" id="GO:0016717">
    <property type="term" value="F:oxidoreductase activity, acting on paired donors, with oxidation of a pair of donors resulting in the reduction of molecular oxygen to two molecules of water"/>
    <property type="evidence" value="ECO:0007669"/>
    <property type="project" value="TreeGrafter"/>
</dbReference>
<protein>
    <submittedName>
        <fullName evidence="3">Fatty acid desaturase family protein</fullName>
    </submittedName>
</protein>
<feature type="transmembrane region" description="Helical" evidence="1">
    <location>
        <begin position="26"/>
        <end position="46"/>
    </location>
</feature>
<evidence type="ECO:0000313" key="4">
    <source>
        <dbReference type="Proteomes" id="UP000020595"/>
    </source>
</evidence>
<dbReference type="Proteomes" id="UP000020595">
    <property type="component" value="Unassembled WGS sequence"/>
</dbReference>
<keyword evidence="1" id="KW-0812">Transmembrane</keyword>
<dbReference type="Pfam" id="PF00487">
    <property type="entry name" value="FA_desaturase"/>
    <property type="match status" value="1"/>
</dbReference>
<dbReference type="InterPro" id="IPR005804">
    <property type="entry name" value="FA_desaturase_dom"/>
</dbReference>
<accession>A0A009ISQ1</accession>
<dbReference type="RefSeq" id="WP_004838316.1">
    <property type="nucleotide sequence ID" value="NZ_JEWH01000001.1"/>
</dbReference>
<dbReference type="GO" id="GO:0008610">
    <property type="term" value="P:lipid biosynthetic process"/>
    <property type="evidence" value="ECO:0007669"/>
    <property type="project" value="UniProtKB-ARBA"/>
</dbReference>
<feature type="domain" description="Fatty acid desaturase" evidence="2">
    <location>
        <begin position="55"/>
        <end position="305"/>
    </location>
</feature>
<evidence type="ECO:0000256" key="1">
    <source>
        <dbReference type="SAM" id="Phobius"/>
    </source>
</evidence>